<dbReference type="Proteomes" id="UP000076798">
    <property type="component" value="Unassembled WGS sequence"/>
</dbReference>
<reference evidence="1 2" key="1">
    <citation type="journal article" date="2016" name="Mol. Biol. Evol.">
        <title>Comparative Genomics of Early-Diverging Mushroom-Forming Fungi Provides Insights into the Origins of Lignocellulose Decay Capabilities.</title>
        <authorList>
            <person name="Nagy L.G."/>
            <person name="Riley R."/>
            <person name="Tritt A."/>
            <person name="Adam C."/>
            <person name="Daum C."/>
            <person name="Floudas D."/>
            <person name="Sun H."/>
            <person name="Yadav J.S."/>
            <person name="Pangilinan J."/>
            <person name="Larsson K.H."/>
            <person name="Matsuura K."/>
            <person name="Barry K."/>
            <person name="Labutti K."/>
            <person name="Kuo R."/>
            <person name="Ohm R.A."/>
            <person name="Bhattacharya S.S."/>
            <person name="Shirouzu T."/>
            <person name="Yoshinaga Y."/>
            <person name="Martin F.M."/>
            <person name="Grigoriev I.V."/>
            <person name="Hibbett D.S."/>
        </authorList>
    </citation>
    <scope>NUCLEOTIDE SEQUENCE [LARGE SCALE GENOMIC DNA]</scope>
    <source>
        <strain evidence="1 2">HHB10207 ss-3</strain>
    </source>
</reference>
<protein>
    <submittedName>
        <fullName evidence="1">Uncharacterized protein</fullName>
    </submittedName>
</protein>
<gene>
    <name evidence="1" type="ORF">SISSUDRAFT_432611</name>
</gene>
<evidence type="ECO:0000313" key="2">
    <source>
        <dbReference type="Proteomes" id="UP000076798"/>
    </source>
</evidence>
<name>A0A165YGN3_9AGAM</name>
<accession>A0A165YGN3</accession>
<proteinExistence type="predicted"/>
<organism evidence="1 2">
    <name type="scientific">Sistotremastrum suecicum HHB10207 ss-3</name>
    <dbReference type="NCBI Taxonomy" id="1314776"/>
    <lineage>
        <taxon>Eukaryota</taxon>
        <taxon>Fungi</taxon>
        <taxon>Dikarya</taxon>
        <taxon>Basidiomycota</taxon>
        <taxon>Agaricomycotina</taxon>
        <taxon>Agaricomycetes</taxon>
        <taxon>Sistotremastrales</taxon>
        <taxon>Sistotremastraceae</taxon>
        <taxon>Sistotremastrum</taxon>
    </lineage>
</organism>
<keyword evidence="2" id="KW-1185">Reference proteome</keyword>
<dbReference type="EMBL" id="KV428256">
    <property type="protein sequence ID" value="KZT33227.1"/>
    <property type="molecule type" value="Genomic_DNA"/>
</dbReference>
<sequence>MTAGTKHRRTIRPDTGGICDRYSGLKLRHKAQFQRIAEGSQLWRGQVYCWGEKETGCDLWLPGNSTASVATRGADFGYLRGLGRRARATPSKPKLSSCTVPLAHAGSLCCPFNKYVHPLQPVLCKWTELKRSNLYTTNLVAYIQRSVKQLMTHVPFKLRCCGRVDLSGHIVSFSRAHLRRRPLRVQRSTCSVS</sequence>
<dbReference type="AlphaFoldDB" id="A0A165YGN3"/>
<evidence type="ECO:0000313" key="1">
    <source>
        <dbReference type="EMBL" id="KZT33227.1"/>
    </source>
</evidence>